<keyword evidence="2" id="KW-0732">Signal</keyword>
<dbReference type="InterPro" id="IPR052286">
    <property type="entry name" value="Wnt_signaling_inhibitor"/>
</dbReference>
<dbReference type="InterPro" id="IPR001611">
    <property type="entry name" value="Leu-rich_rpt"/>
</dbReference>
<keyword evidence="3" id="KW-0677">Repeat</keyword>
<dbReference type="Gene3D" id="3.80.10.10">
    <property type="entry name" value="Ribonuclease Inhibitor"/>
    <property type="match status" value="1"/>
</dbReference>
<dbReference type="PANTHER" id="PTHR24364:SF18">
    <property type="entry name" value="LP06937P"/>
    <property type="match status" value="1"/>
</dbReference>
<evidence type="ECO:0000256" key="4">
    <source>
        <dbReference type="SAM" id="Phobius"/>
    </source>
</evidence>
<dbReference type="AlphaFoldDB" id="A0A8S1H171"/>
<feature type="transmembrane region" description="Helical" evidence="4">
    <location>
        <begin position="12"/>
        <end position="31"/>
    </location>
</feature>
<keyword evidence="4" id="KW-0472">Membrane</keyword>
<reference evidence="5" key="1">
    <citation type="submission" date="2020-10" db="EMBL/GenBank/DDBJ databases">
        <authorList>
            <person name="Kikuchi T."/>
        </authorList>
    </citation>
    <scope>NUCLEOTIDE SEQUENCE</scope>
    <source>
        <strain evidence="5">NKZ352</strain>
    </source>
</reference>
<dbReference type="InterPro" id="IPR025875">
    <property type="entry name" value="Leu-rich_rpt_4"/>
</dbReference>
<dbReference type="PROSITE" id="PS51450">
    <property type="entry name" value="LRR"/>
    <property type="match status" value="1"/>
</dbReference>
<gene>
    <name evidence="5" type="ORF">CAUJ_LOCUS5056</name>
</gene>
<evidence type="ECO:0000313" key="5">
    <source>
        <dbReference type="EMBL" id="CAD6189137.1"/>
    </source>
</evidence>
<dbReference type="SUPFAM" id="SSF52058">
    <property type="entry name" value="L domain-like"/>
    <property type="match status" value="1"/>
</dbReference>
<organism evidence="5 6">
    <name type="scientific">Caenorhabditis auriculariae</name>
    <dbReference type="NCBI Taxonomy" id="2777116"/>
    <lineage>
        <taxon>Eukaryota</taxon>
        <taxon>Metazoa</taxon>
        <taxon>Ecdysozoa</taxon>
        <taxon>Nematoda</taxon>
        <taxon>Chromadorea</taxon>
        <taxon>Rhabditida</taxon>
        <taxon>Rhabditina</taxon>
        <taxon>Rhabditomorpha</taxon>
        <taxon>Rhabditoidea</taxon>
        <taxon>Rhabditidae</taxon>
        <taxon>Peloderinae</taxon>
        <taxon>Caenorhabditis</taxon>
    </lineage>
</organism>
<evidence type="ECO:0000313" key="6">
    <source>
        <dbReference type="Proteomes" id="UP000835052"/>
    </source>
</evidence>
<dbReference type="SMART" id="SM00369">
    <property type="entry name" value="LRR_TYP"/>
    <property type="match status" value="4"/>
</dbReference>
<dbReference type="InterPro" id="IPR032675">
    <property type="entry name" value="LRR_dom_sf"/>
</dbReference>
<keyword evidence="4" id="KW-0812">Transmembrane</keyword>
<protein>
    <recommendedName>
        <fullName evidence="7">LRRCT domain-containing protein</fullName>
    </recommendedName>
</protein>
<evidence type="ECO:0000256" key="1">
    <source>
        <dbReference type="ARBA" id="ARBA00022614"/>
    </source>
</evidence>
<accession>A0A8S1H171</accession>
<dbReference type="GO" id="GO:0016020">
    <property type="term" value="C:membrane"/>
    <property type="evidence" value="ECO:0007669"/>
    <property type="project" value="TreeGrafter"/>
</dbReference>
<evidence type="ECO:0000256" key="3">
    <source>
        <dbReference type="ARBA" id="ARBA00022737"/>
    </source>
</evidence>
<comment type="caution">
    <text evidence="5">The sequence shown here is derived from an EMBL/GenBank/DDBJ whole genome shotgun (WGS) entry which is preliminary data.</text>
</comment>
<dbReference type="EMBL" id="CAJGYM010000010">
    <property type="protein sequence ID" value="CAD6189137.1"/>
    <property type="molecule type" value="Genomic_DNA"/>
</dbReference>
<name>A0A8S1H171_9PELO</name>
<dbReference type="PANTHER" id="PTHR24364">
    <property type="entry name" value="LP06937P"/>
    <property type="match status" value="1"/>
</dbReference>
<dbReference type="Pfam" id="PF13855">
    <property type="entry name" value="LRR_8"/>
    <property type="match status" value="1"/>
</dbReference>
<keyword evidence="6" id="KW-1185">Reference proteome</keyword>
<proteinExistence type="predicted"/>
<dbReference type="Pfam" id="PF12799">
    <property type="entry name" value="LRR_4"/>
    <property type="match status" value="1"/>
</dbReference>
<keyword evidence="4" id="KW-1133">Transmembrane helix</keyword>
<sequence length="360" mass="40941">MTVAGGFYLGTIPSRCILLVATYLLLAGWVAKADKRHFAGEAIDAELLCEGQLAEHAACQCRQVEGDISCINAQFVDTNIFVDIAKNYKSLQSVTFHGNNFQDLPQDPLFGRGTHDFLLRLNISANYIVNLNPNALRGMPNLQILDMSNNEIVLKPSDVEFLSHTPALTQLYLRRAFTSTVNRTIQFNQMLEMFQKAKLNNLQVLDLSYNYLQSVPYGLACPFPSLHTLDLRQNFLKSFDVNVTCIKNLHTINLNRNSFHTIPTSFQKMADSLAPQTFLMRNPLYCDCESHEYIAWIRSTNALRDRNSLVCSRASPKNYEGVRAMEVQVEKLTCNERFIKSCHQMNLPLFVFFLIVSFIF</sequence>
<keyword evidence="1" id="KW-0433">Leucine-rich repeat</keyword>
<evidence type="ECO:0008006" key="7">
    <source>
        <dbReference type="Google" id="ProtNLM"/>
    </source>
</evidence>
<dbReference type="InterPro" id="IPR003591">
    <property type="entry name" value="Leu-rich_rpt_typical-subtyp"/>
</dbReference>
<evidence type="ECO:0000256" key="2">
    <source>
        <dbReference type="ARBA" id="ARBA00022729"/>
    </source>
</evidence>
<dbReference type="OrthoDB" id="1574204at2759"/>
<dbReference type="Proteomes" id="UP000835052">
    <property type="component" value="Unassembled WGS sequence"/>
</dbReference>
<dbReference type="Pfam" id="PF00560">
    <property type="entry name" value="LRR_1"/>
    <property type="match status" value="1"/>
</dbReference>